<proteinExistence type="predicted"/>
<evidence type="ECO:0000313" key="7">
    <source>
        <dbReference type="Proteomes" id="UP001597116"/>
    </source>
</evidence>
<evidence type="ECO:0000256" key="2">
    <source>
        <dbReference type="ARBA" id="ARBA00022840"/>
    </source>
</evidence>
<feature type="transmembrane region" description="Helical" evidence="4">
    <location>
        <begin position="484"/>
        <end position="508"/>
    </location>
</feature>
<dbReference type="Proteomes" id="UP001597116">
    <property type="component" value="Unassembled WGS sequence"/>
</dbReference>
<comment type="caution">
    <text evidence="6">The sequence shown here is derived from an EMBL/GenBank/DDBJ whole genome shotgun (WGS) entry which is preliminary data.</text>
</comment>
<keyword evidence="4" id="KW-0472">Membrane</keyword>
<evidence type="ECO:0000256" key="1">
    <source>
        <dbReference type="ARBA" id="ARBA00022741"/>
    </source>
</evidence>
<dbReference type="InterPro" id="IPR050445">
    <property type="entry name" value="Bact_polysacc_biosynth/exp"/>
</dbReference>
<dbReference type="PANTHER" id="PTHR32309">
    <property type="entry name" value="TYROSINE-PROTEIN KINASE"/>
    <property type="match status" value="1"/>
</dbReference>
<accession>A0ABW3QGA3</accession>
<reference evidence="7" key="1">
    <citation type="journal article" date="2019" name="Int. J. Syst. Evol. Microbiol.">
        <title>The Global Catalogue of Microorganisms (GCM) 10K type strain sequencing project: providing services to taxonomists for standard genome sequencing and annotation.</title>
        <authorList>
            <consortium name="The Broad Institute Genomics Platform"/>
            <consortium name="The Broad Institute Genome Sequencing Center for Infectious Disease"/>
            <person name="Wu L."/>
            <person name="Ma J."/>
        </authorList>
    </citation>
    <scope>NUCLEOTIDE SEQUENCE [LARGE SCALE GENOMIC DNA]</scope>
    <source>
        <strain evidence="7">CCUG 55608</strain>
    </source>
</reference>
<protein>
    <submittedName>
        <fullName evidence="6">GumC family protein</fullName>
    </submittedName>
</protein>
<keyword evidence="4" id="KW-0812">Transmembrane</keyword>
<organism evidence="6 7">
    <name type="scientific">Larkinella insperata</name>
    <dbReference type="NCBI Taxonomy" id="332158"/>
    <lineage>
        <taxon>Bacteria</taxon>
        <taxon>Pseudomonadati</taxon>
        <taxon>Bacteroidota</taxon>
        <taxon>Cytophagia</taxon>
        <taxon>Cytophagales</taxon>
        <taxon>Spirosomataceae</taxon>
        <taxon>Larkinella</taxon>
    </lineage>
</organism>
<keyword evidence="1" id="KW-0547">Nucleotide-binding</keyword>
<evidence type="ECO:0000259" key="5">
    <source>
        <dbReference type="Pfam" id="PF13807"/>
    </source>
</evidence>
<dbReference type="SUPFAM" id="SSF52540">
    <property type="entry name" value="P-loop containing nucleoside triphosphate hydrolases"/>
    <property type="match status" value="1"/>
</dbReference>
<dbReference type="RefSeq" id="WP_265994030.1">
    <property type="nucleotide sequence ID" value="NZ_CP110973.1"/>
</dbReference>
<dbReference type="EMBL" id="JBHTLP010000024">
    <property type="protein sequence ID" value="MFD1144967.1"/>
    <property type="molecule type" value="Genomic_DNA"/>
</dbReference>
<dbReference type="InterPro" id="IPR032807">
    <property type="entry name" value="GNVR"/>
</dbReference>
<evidence type="ECO:0000256" key="3">
    <source>
        <dbReference type="SAM" id="MobiDB-lite"/>
    </source>
</evidence>
<dbReference type="Pfam" id="PF13807">
    <property type="entry name" value="GNVR"/>
    <property type="match status" value="1"/>
</dbReference>
<feature type="domain" description="Tyrosine-protein kinase G-rich" evidence="5">
    <location>
        <begin position="436"/>
        <end position="502"/>
    </location>
</feature>
<evidence type="ECO:0000256" key="4">
    <source>
        <dbReference type="SAM" id="Phobius"/>
    </source>
</evidence>
<dbReference type="InterPro" id="IPR027417">
    <property type="entry name" value="P-loop_NTPase"/>
</dbReference>
<dbReference type="NCBIfam" id="TIGR01007">
    <property type="entry name" value="eps_fam"/>
    <property type="match status" value="1"/>
</dbReference>
<dbReference type="InterPro" id="IPR005702">
    <property type="entry name" value="Wzc-like_C"/>
</dbReference>
<feature type="transmembrane region" description="Helical" evidence="4">
    <location>
        <begin position="32"/>
        <end position="51"/>
    </location>
</feature>
<keyword evidence="2" id="KW-0067">ATP-binding</keyword>
<gene>
    <name evidence="6" type="ORF">ACFQ4C_27815</name>
</gene>
<dbReference type="PANTHER" id="PTHR32309:SF13">
    <property type="entry name" value="FERRIC ENTEROBACTIN TRANSPORT PROTEIN FEPE"/>
    <property type="match status" value="1"/>
</dbReference>
<keyword evidence="4" id="KW-1133">Transmembrane helix</keyword>
<feature type="region of interest" description="Disordered" evidence="3">
    <location>
        <begin position="749"/>
        <end position="773"/>
    </location>
</feature>
<dbReference type="CDD" id="cd05387">
    <property type="entry name" value="BY-kinase"/>
    <property type="match status" value="1"/>
</dbReference>
<sequence>MNSSNSYTKYPQGEITSTREQGRLRTYLKHGYWYLLSLVAMLITGLVYIWITEPIYQIQASLLVKDEPATSLQTTTEGTHADDPNTVIDNELEILKSNSLLKKVIDTLGLNVRYFRDTPFGKREVYEDSPLRLILQNPTANIYRADLHIGIVSPTFIQLNDRIYPANRSISTPFGQLQVLVKEPVDYANEPLTIQVMPDLEAIDYYQRRLTIEPSSEESTVLLLTAEDAVPARGEALLNQMIASYHSAATEDKSRMLAESLCFIQTRLKVVAGEITVMERAVEQYKTSHRVADVSAKARLLLNSVQSNDAQLSQIAIQRSTLRDVEQYVRHKQTGLEPVPATLEFSDPTLIALIGKVRELELQRDRLAGISAESNPIVQSLDRQIAFAKSSIAKTAAILRTSLTNEQNQLRLANRQYDGQIGLLPEKDQKLTNNVRQCAIKNSLHTYLLQKQEEVALSYAALTSASHVIDAATRSPEPIKPVKALVLLAFGLVGLVVPTAVISVARLFNKRIAERGQIGEATAAPVMGEIAYIQYKWPLIVDGQKRSVAAEQIRALRTNLQLLRKNPADSQVLLLTSSLSGEGKSFLALNLAASMALVGRSTVLVDLDLRRPRLHAMMHALNFQGSSSYLAGEANLINVIQQVPGFEHLNLISGGPVLSNPSELLSGPRLGELIAELRLRFDHVVIDSPPVGLVTDAQLIGPFADVTLYTVRQGVTPLRYLKLIDSLYQENRFPKLNIVFNSVQDTYWSGDPRDNGQTTGYEKSSAMRSHPVY</sequence>
<evidence type="ECO:0000313" key="6">
    <source>
        <dbReference type="EMBL" id="MFD1144967.1"/>
    </source>
</evidence>
<dbReference type="Gene3D" id="3.40.50.300">
    <property type="entry name" value="P-loop containing nucleotide triphosphate hydrolases"/>
    <property type="match status" value="1"/>
</dbReference>
<name>A0ABW3QGA3_9BACT</name>
<keyword evidence="7" id="KW-1185">Reference proteome</keyword>